<feature type="non-terminal residue" evidence="1">
    <location>
        <position position="136"/>
    </location>
</feature>
<dbReference type="PANTHER" id="PTHR33973:SF4">
    <property type="entry name" value="OS07G0153300 PROTEIN"/>
    <property type="match status" value="1"/>
</dbReference>
<organism evidence="1 2">
    <name type="scientific">Taxus chinensis</name>
    <name type="common">Chinese yew</name>
    <name type="synonym">Taxus wallichiana var. chinensis</name>
    <dbReference type="NCBI Taxonomy" id="29808"/>
    <lineage>
        <taxon>Eukaryota</taxon>
        <taxon>Viridiplantae</taxon>
        <taxon>Streptophyta</taxon>
        <taxon>Embryophyta</taxon>
        <taxon>Tracheophyta</taxon>
        <taxon>Spermatophyta</taxon>
        <taxon>Pinopsida</taxon>
        <taxon>Pinidae</taxon>
        <taxon>Conifers II</taxon>
        <taxon>Cupressales</taxon>
        <taxon>Taxaceae</taxon>
        <taxon>Taxus</taxon>
    </lineage>
</organism>
<proteinExistence type="predicted"/>
<dbReference type="InterPro" id="IPR010775">
    <property type="entry name" value="DUF1365"/>
</dbReference>
<dbReference type="Pfam" id="PF07103">
    <property type="entry name" value="DUF1365"/>
    <property type="match status" value="1"/>
</dbReference>
<reference evidence="1 2" key="1">
    <citation type="journal article" date="2021" name="Nat. Plants">
        <title>The Taxus genome provides insights into paclitaxel biosynthesis.</title>
        <authorList>
            <person name="Xiong X."/>
            <person name="Gou J."/>
            <person name="Liao Q."/>
            <person name="Li Y."/>
            <person name="Zhou Q."/>
            <person name="Bi G."/>
            <person name="Li C."/>
            <person name="Du R."/>
            <person name="Wang X."/>
            <person name="Sun T."/>
            <person name="Guo L."/>
            <person name="Liang H."/>
            <person name="Lu P."/>
            <person name="Wu Y."/>
            <person name="Zhang Z."/>
            <person name="Ro D.K."/>
            <person name="Shang Y."/>
            <person name="Huang S."/>
            <person name="Yan J."/>
        </authorList>
    </citation>
    <scope>NUCLEOTIDE SEQUENCE [LARGE SCALE GENOMIC DNA]</scope>
    <source>
        <strain evidence="1">Ta-2019</strain>
    </source>
</reference>
<keyword evidence="2" id="KW-1185">Reference proteome</keyword>
<protein>
    <submittedName>
        <fullName evidence="1">Uncharacterized protein</fullName>
    </submittedName>
</protein>
<gene>
    <name evidence="1" type="ORF">KI387_031848</name>
</gene>
<name>A0AA38BTN5_TAXCH</name>
<dbReference type="OMA" id="PPWILPI"/>
<comment type="caution">
    <text evidence="1">The sequence shown here is derived from an EMBL/GenBank/DDBJ whole genome shotgun (WGS) entry which is preliminary data.</text>
</comment>
<accession>A0AA38BTN5</accession>
<evidence type="ECO:0000313" key="2">
    <source>
        <dbReference type="Proteomes" id="UP000824469"/>
    </source>
</evidence>
<dbReference type="PANTHER" id="PTHR33973">
    <property type="entry name" value="OS07G0153300 PROTEIN"/>
    <property type="match status" value="1"/>
</dbReference>
<dbReference type="Proteomes" id="UP000824469">
    <property type="component" value="Unassembled WGS sequence"/>
</dbReference>
<dbReference type="AlphaFoldDB" id="A0AA38BTN5"/>
<dbReference type="EMBL" id="JAHRHJ020003813">
    <property type="protein sequence ID" value="KAH9287731.1"/>
    <property type="molecule type" value="Genomic_DNA"/>
</dbReference>
<sequence length="136" mass="15462">MELVYLLCSTIRAVGISFLLSLHVLWTKLLFSIATNSSGDEKAHDNGDEDEDEDDSLILYEGKVWHERRHPVVHSFQYTVRYALINLNNPPPWILPIISNNHMNASQVQAVAGTNGPVLVKRFLSNFHYANFGLRK</sequence>
<evidence type="ECO:0000313" key="1">
    <source>
        <dbReference type="EMBL" id="KAH9287731.1"/>
    </source>
</evidence>